<evidence type="ECO:0000256" key="1">
    <source>
        <dbReference type="SAM" id="MobiDB-lite"/>
    </source>
</evidence>
<organism evidence="2 4">
    <name type="scientific">Streptomyces lavendulae subsp. lavendulae</name>
    <dbReference type="NCBI Taxonomy" id="58340"/>
    <lineage>
        <taxon>Bacteria</taxon>
        <taxon>Bacillati</taxon>
        <taxon>Actinomycetota</taxon>
        <taxon>Actinomycetes</taxon>
        <taxon>Kitasatosporales</taxon>
        <taxon>Streptomycetaceae</taxon>
        <taxon>Streptomyces</taxon>
    </lineage>
</organism>
<keyword evidence="4" id="KW-1185">Reference proteome</keyword>
<evidence type="ECO:0000313" key="2">
    <source>
        <dbReference type="EMBL" id="ATZ21995.1"/>
    </source>
</evidence>
<dbReference type="KEGG" id="slx:SLAV_00325"/>
<accession>A0A2K8P8Q6</accession>
<evidence type="ECO:0000313" key="3">
    <source>
        <dbReference type="EMBL" id="ATZ29576.1"/>
    </source>
</evidence>
<feature type="compositionally biased region" description="Basic residues" evidence="1">
    <location>
        <begin position="1"/>
        <end position="23"/>
    </location>
</feature>
<dbReference type="AlphaFoldDB" id="A0A2K8P8Q6"/>
<sequence length="78" mass="9065">MMTKHRRSKGPTQHLRRQKRTRTLVRNPYPAPKTLSPLQSNLPRTTPLPHVMHEGEVLRGRPHPEGTSEDTRQRSRSP</sequence>
<reference evidence="2 4" key="1">
    <citation type="submission" date="2017-11" db="EMBL/GenBank/DDBJ databases">
        <title>Complete genome sequence of Streptomyces lavendulae subsp. lavendulae CCM 3239 (formerly 'Streptomyces aureofaciens CCM 3239'), the producer of the angucycline-type antibiotic auricin.</title>
        <authorList>
            <person name="Busche T."/>
            <person name="Novakova R."/>
            <person name="Al'Dilaimi A."/>
            <person name="Homerova D."/>
            <person name="Feckova L."/>
            <person name="Rezuchova B."/>
            <person name="Mingyar E."/>
            <person name="Csolleiova D."/>
            <person name="Bekeova C."/>
            <person name="Winkler A."/>
            <person name="Sevcikova B."/>
            <person name="Kalinowski J."/>
            <person name="Kormanec J."/>
            <person name="Ruckert C."/>
        </authorList>
    </citation>
    <scope>NUCLEOTIDE SEQUENCE [LARGE SCALE GENOMIC DNA]</scope>
    <source>
        <strain evidence="2 4">CCM 3239</strain>
    </source>
</reference>
<protein>
    <submittedName>
        <fullName evidence="2">Uncharacterized protein</fullName>
    </submittedName>
</protein>
<feature type="region of interest" description="Disordered" evidence="1">
    <location>
        <begin position="1"/>
        <end position="78"/>
    </location>
</feature>
<dbReference type="EMBL" id="CP024985">
    <property type="protein sequence ID" value="ATZ21995.1"/>
    <property type="molecule type" value="Genomic_DNA"/>
</dbReference>
<gene>
    <name evidence="2" type="ORF">SLAV_00325</name>
    <name evidence="3" type="ORF">SLAV_39065</name>
</gene>
<name>A0A2K8P8Q6_STRLA</name>
<dbReference type="KEGG" id="slx:SLAV_39065"/>
<evidence type="ECO:0000313" key="4">
    <source>
        <dbReference type="Proteomes" id="UP000231791"/>
    </source>
</evidence>
<dbReference type="EMBL" id="CP024985">
    <property type="protein sequence ID" value="ATZ29576.1"/>
    <property type="molecule type" value="Genomic_DNA"/>
</dbReference>
<proteinExistence type="predicted"/>
<feature type="compositionally biased region" description="Basic and acidic residues" evidence="1">
    <location>
        <begin position="51"/>
        <end position="78"/>
    </location>
</feature>
<dbReference type="Proteomes" id="UP000231791">
    <property type="component" value="Chromosome"/>
</dbReference>